<proteinExistence type="predicted"/>
<evidence type="ECO:0000313" key="1">
    <source>
        <dbReference type="EMBL" id="KKN32969.1"/>
    </source>
</evidence>
<comment type="caution">
    <text evidence="1">The sequence shown here is derived from an EMBL/GenBank/DDBJ whole genome shotgun (WGS) entry which is preliminary data.</text>
</comment>
<name>A0A0F9PS26_9ZZZZ</name>
<reference evidence="1" key="1">
    <citation type="journal article" date="2015" name="Nature">
        <title>Complex archaea that bridge the gap between prokaryotes and eukaryotes.</title>
        <authorList>
            <person name="Spang A."/>
            <person name="Saw J.H."/>
            <person name="Jorgensen S.L."/>
            <person name="Zaremba-Niedzwiedzka K."/>
            <person name="Martijn J."/>
            <person name="Lind A.E."/>
            <person name="van Eijk R."/>
            <person name="Schleper C."/>
            <person name="Guy L."/>
            <person name="Ettema T.J."/>
        </authorList>
    </citation>
    <scope>NUCLEOTIDE SEQUENCE</scope>
</reference>
<organism evidence="1">
    <name type="scientific">marine sediment metagenome</name>
    <dbReference type="NCBI Taxonomy" id="412755"/>
    <lineage>
        <taxon>unclassified sequences</taxon>
        <taxon>metagenomes</taxon>
        <taxon>ecological metagenomes</taxon>
    </lineage>
</organism>
<gene>
    <name evidence="1" type="ORF">LCGC14_0808410</name>
</gene>
<sequence length="82" mass="9783">MKIVKKDDITYAMVVLPKWWSPRIPVILVRKLLIRYVLKEWMLTERAWKWAARRQICDSVLLHMLGAPVWLTGISRPPKENE</sequence>
<dbReference type="EMBL" id="LAZR01002215">
    <property type="protein sequence ID" value="KKN32969.1"/>
    <property type="molecule type" value="Genomic_DNA"/>
</dbReference>
<protein>
    <submittedName>
        <fullName evidence="1">Uncharacterized protein</fullName>
    </submittedName>
</protein>
<accession>A0A0F9PS26</accession>
<dbReference type="AlphaFoldDB" id="A0A0F9PS26"/>